<gene>
    <name evidence="9" type="ORF">LP52_02485</name>
</gene>
<evidence type="ECO:0000256" key="1">
    <source>
        <dbReference type="ARBA" id="ARBA00001927"/>
    </source>
</evidence>
<accession>A0A0C2FLP4</accession>
<evidence type="ECO:0000256" key="2">
    <source>
        <dbReference type="ARBA" id="ARBA00022448"/>
    </source>
</evidence>
<dbReference type="GO" id="GO:0009055">
    <property type="term" value="F:electron transfer activity"/>
    <property type="evidence" value="ECO:0007669"/>
    <property type="project" value="UniProtKB-UniRule"/>
</dbReference>
<dbReference type="InterPro" id="IPR051269">
    <property type="entry name" value="Fe-S_cluster_ET"/>
</dbReference>
<dbReference type="PRINTS" id="PR00352">
    <property type="entry name" value="3FE4SFRDOXIN"/>
</dbReference>
<comment type="cofactor">
    <cofactor evidence="1">
        <name>[3Fe-4S] cluster</name>
        <dbReference type="ChEBI" id="CHEBI:21137"/>
    </cofactor>
</comment>
<evidence type="ECO:0000313" key="10">
    <source>
        <dbReference type="Proteomes" id="UP000031675"/>
    </source>
</evidence>
<keyword evidence="7" id="KW-0003">3Fe-4S</keyword>
<dbReference type="STRING" id="183763.LP52_02485"/>
<evidence type="ECO:0000256" key="6">
    <source>
        <dbReference type="ARBA" id="ARBA00023014"/>
    </source>
</evidence>
<name>A0A0C2FLP4_9ACTN</name>
<keyword evidence="3 8" id="KW-0479">Metal-binding</keyword>
<organism evidence="9 10">
    <name type="scientific">Streptomonospora alba</name>
    <dbReference type="NCBI Taxonomy" id="183763"/>
    <lineage>
        <taxon>Bacteria</taxon>
        <taxon>Bacillati</taxon>
        <taxon>Actinomycetota</taxon>
        <taxon>Actinomycetes</taxon>
        <taxon>Streptosporangiales</taxon>
        <taxon>Nocardiopsidaceae</taxon>
        <taxon>Streptomonospora</taxon>
    </lineage>
</organism>
<dbReference type="GO" id="GO:0005506">
    <property type="term" value="F:iron ion binding"/>
    <property type="evidence" value="ECO:0007669"/>
    <property type="project" value="UniProtKB-UniRule"/>
</dbReference>
<evidence type="ECO:0000256" key="4">
    <source>
        <dbReference type="ARBA" id="ARBA00022982"/>
    </source>
</evidence>
<evidence type="ECO:0000256" key="5">
    <source>
        <dbReference type="ARBA" id="ARBA00023004"/>
    </source>
</evidence>
<reference evidence="10" key="1">
    <citation type="journal article" date="2015" name="Chem. Biol.">
        <title>Structure, bioactivity, and resistance mechanism of streptomonomicin, an unusual lasso Peptide from an understudied halophilic actinomycete.</title>
        <authorList>
            <person name="Metelev M."/>
            <person name="Tietz J.I."/>
            <person name="Melby J.O."/>
            <person name="Blair P.M."/>
            <person name="Zhu L."/>
            <person name="Livnat I."/>
            <person name="Severinov K."/>
            <person name="Mitchell D.A."/>
        </authorList>
    </citation>
    <scope>NUCLEOTIDE SEQUENCE [LARGE SCALE GENOMIC DNA]</scope>
    <source>
        <strain evidence="10">YIM 90003</strain>
    </source>
</reference>
<dbReference type="GO" id="GO:0051538">
    <property type="term" value="F:3 iron, 4 sulfur cluster binding"/>
    <property type="evidence" value="ECO:0007669"/>
    <property type="project" value="UniProtKB-KW"/>
</dbReference>
<dbReference type="InterPro" id="IPR001080">
    <property type="entry name" value="3Fe4S_ferredoxin"/>
</dbReference>
<keyword evidence="10" id="KW-1185">Reference proteome</keyword>
<dbReference type="PANTHER" id="PTHR36923">
    <property type="entry name" value="FERREDOXIN"/>
    <property type="match status" value="1"/>
</dbReference>
<keyword evidence="5 8" id="KW-0408">Iron</keyword>
<evidence type="ECO:0000256" key="3">
    <source>
        <dbReference type="ARBA" id="ARBA00022723"/>
    </source>
</evidence>
<keyword evidence="6 8" id="KW-0411">Iron-sulfur</keyword>
<dbReference type="EMBL" id="JROO01000005">
    <property type="protein sequence ID" value="KII00205.1"/>
    <property type="molecule type" value="Genomic_DNA"/>
</dbReference>
<proteinExistence type="predicted"/>
<keyword evidence="2 8" id="KW-0813">Transport</keyword>
<keyword evidence="4 8" id="KW-0249">Electron transport</keyword>
<dbReference type="Pfam" id="PF13370">
    <property type="entry name" value="Fer4_13"/>
    <property type="match status" value="1"/>
</dbReference>
<dbReference type="Proteomes" id="UP000031675">
    <property type="component" value="Unassembled WGS sequence"/>
</dbReference>
<dbReference type="Gene3D" id="3.30.70.20">
    <property type="match status" value="1"/>
</dbReference>
<dbReference type="AlphaFoldDB" id="A0A0C2FLP4"/>
<dbReference type="OrthoDB" id="3215002at2"/>
<dbReference type="PANTHER" id="PTHR36923:SF3">
    <property type="entry name" value="FERREDOXIN"/>
    <property type="match status" value="1"/>
</dbReference>
<evidence type="ECO:0000313" key="9">
    <source>
        <dbReference type="EMBL" id="KII00205.1"/>
    </source>
</evidence>
<comment type="caution">
    <text evidence="9">The sequence shown here is derived from an EMBL/GenBank/DDBJ whole genome shotgun (WGS) entry which is preliminary data.</text>
</comment>
<evidence type="ECO:0000256" key="7">
    <source>
        <dbReference type="ARBA" id="ARBA00023291"/>
    </source>
</evidence>
<dbReference type="SUPFAM" id="SSF54862">
    <property type="entry name" value="4Fe-4S ferredoxins"/>
    <property type="match status" value="1"/>
</dbReference>
<sequence>MKIAIHRNRCIAVGNCAALAPEVFDQSDEDGTVVVLDAAPPDHRHEQVREAALRCPSSAIALHGETPAHDG</sequence>
<protein>
    <recommendedName>
        <fullName evidence="8">Ferredoxin</fullName>
    </recommendedName>
</protein>
<comment type="function">
    <text evidence="8">Ferredoxins are iron-sulfur proteins that transfer electrons in a wide variety of metabolic reactions.</text>
</comment>
<evidence type="ECO:0000256" key="8">
    <source>
        <dbReference type="RuleBase" id="RU368020"/>
    </source>
</evidence>
<dbReference type="RefSeq" id="WP_040270398.1">
    <property type="nucleotide sequence ID" value="NZ_JROO01000005.1"/>
</dbReference>